<evidence type="ECO:0008006" key="4">
    <source>
        <dbReference type="Google" id="ProtNLM"/>
    </source>
</evidence>
<evidence type="ECO:0000256" key="1">
    <source>
        <dbReference type="SAM" id="Phobius"/>
    </source>
</evidence>
<accession>A0A2G3DZR2</accession>
<evidence type="ECO:0000313" key="3">
    <source>
        <dbReference type="Proteomes" id="UP000224563"/>
    </source>
</evidence>
<name>A0A2G3DZR2_9FIRM</name>
<sequence length="113" mass="12292">MDNQITHSSTMERAAFILGIISILSCTFCYFSLPAGSLAIIFASLSRGGSRRFSERAKIALALGLIGIAATIGIYGYAIYYAFHKYGTLDEIIKAYAPYSGMSYEELQTLLGL</sequence>
<keyword evidence="1" id="KW-1133">Transmembrane helix</keyword>
<dbReference type="EMBL" id="PDYG01000134">
    <property type="protein sequence ID" value="PHU36469.1"/>
    <property type="molecule type" value="Genomic_DNA"/>
</dbReference>
<reference evidence="2 3" key="2">
    <citation type="submission" date="2017-10" db="EMBL/GenBank/DDBJ databases">
        <authorList>
            <person name="Banno H."/>
            <person name="Chua N.-H."/>
        </authorList>
    </citation>
    <scope>NUCLEOTIDE SEQUENCE [LARGE SCALE GENOMIC DNA]</scope>
    <source>
        <strain evidence="2 3">JK623</strain>
    </source>
</reference>
<reference evidence="2 3" key="1">
    <citation type="submission" date="2017-10" db="EMBL/GenBank/DDBJ databases">
        <title>Resolving the taxonomy of Roseburia spp., Eubacterium rectale and Agathobacter spp. through phylogenomic analysis.</title>
        <authorList>
            <person name="Sheridan P.O."/>
            <person name="Walker A.W."/>
            <person name="Duncan S.H."/>
            <person name="Scott K.P."/>
            <person name="Toole P.W.O."/>
            <person name="Luis P."/>
            <person name="Flint H.J."/>
        </authorList>
    </citation>
    <scope>NUCLEOTIDE SEQUENCE [LARGE SCALE GENOMIC DNA]</scope>
    <source>
        <strain evidence="2 3">JK623</strain>
    </source>
</reference>
<protein>
    <recommendedName>
        <fullName evidence="4">DUF4190 domain-containing protein</fullName>
    </recommendedName>
</protein>
<proteinExistence type="predicted"/>
<dbReference type="Proteomes" id="UP000224563">
    <property type="component" value="Unassembled WGS sequence"/>
</dbReference>
<dbReference type="AlphaFoldDB" id="A0A2G3DZR2"/>
<keyword evidence="1" id="KW-0812">Transmembrane</keyword>
<feature type="transmembrane region" description="Helical" evidence="1">
    <location>
        <begin position="57"/>
        <end position="80"/>
    </location>
</feature>
<keyword evidence="1" id="KW-0472">Membrane</keyword>
<comment type="caution">
    <text evidence="2">The sequence shown here is derived from an EMBL/GenBank/DDBJ whole genome shotgun (WGS) entry which is preliminary data.</text>
</comment>
<gene>
    <name evidence="2" type="ORF">CSX02_12910</name>
</gene>
<keyword evidence="3" id="KW-1185">Reference proteome</keyword>
<feature type="transmembrane region" description="Helical" evidence="1">
    <location>
        <begin position="15"/>
        <end position="45"/>
    </location>
</feature>
<evidence type="ECO:0000313" key="2">
    <source>
        <dbReference type="EMBL" id="PHU36469.1"/>
    </source>
</evidence>
<dbReference type="RefSeq" id="WP_051637806.1">
    <property type="nucleotide sequence ID" value="NZ_JANSWH010000071.1"/>
</dbReference>
<organism evidence="2 3">
    <name type="scientific">Agathobacter ruminis</name>
    <dbReference type="NCBI Taxonomy" id="1712665"/>
    <lineage>
        <taxon>Bacteria</taxon>
        <taxon>Bacillati</taxon>
        <taxon>Bacillota</taxon>
        <taxon>Clostridia</taxon>
        <taxon>Lachnospirales</taxon>
        <taxon>Lachnospiraceae</taxon>
        <taxon>Agathobacter</taxon>
    </lineage>
</organism>